<dbReference type="RefSeq" id="WP_237608688.1">
    <property type="nucleotide sequence ID" value="NZ_JAIRBB010000009.1"/>
</dbReference>
<protein>
    <submittedName>
        <fullName evidence="2">Uncharacterized protein</fullName>
    </submittedName>
</protein>
<gene>
    <name evidence="2" type="ORF">K8344_10705</name>
</gene>
<evidence type="ECO:0000313" key="2">
    <source>
        <dbReference type="EMBL" id="MCG2431590.1"/>
    </source>
</evidence>
<comment type="caution">
    <text evidence="2">The sequence shown here is derived from an EMBL/GenBank/DDBJ whole genome shotgun (WGS) entry which is preliminary data.</text>
</comment>
<dbReference type="AlphaFoldDB" id="A0A9X1R2M2"/>
<keyword evidence="1" id="KW-0472">Membrane</keyword>
<dbReference type="Proteomes" id="UP001139462">
    <property type="component" value="Unassembled WGS sequence"/>
</dbReference>
<keyword evidence="3" id="KW-1185">Reference proteome</keyword>
<feature type="transmembrane region" description="Helical" evidence="1">
    <location>
        <begin position="12"/>
        <end position="31"/>
    </location>
</feature>
<evidence type="ECO:0000313" key="3">
    <source>
        <dbReference type="Proteomes" id="UP001139462"/>
    </source>
</evidence>
<sequence length="144" mass="16918">MNDHLIHNLKISILWKFLGNIIMVGLIIYLFNTVKPIEWHTWLILLIYPMYLTIKEQKILLEIDINGDQISLKSYSILGGRKELKLKTSEIIELDHFKGFVVKYKNSFGKNTDTFQINAEPWNNIYGQIKILKLAVQELEKRNS</sequence>
<keyword evidence="1" id="KW-0812">Transmembrane</keyword>
<evidence type="ECO:0000256" key="1">
    <source>
        <dbReference type="SAM" id="Phobius"/>
    </source>
</evidence>
<accession>A0A9X1R2M2</accession>
<dbReference type="EMBL" id="JAIRBB010000009">
    <property type="protein sequence ID" value="MCG2431590.1"/>
    <property type="molecule type" value="Genomic_DNA"/>
</dbReference>
<keyword evidence="1" id="KW-1133">Transmembrane helix</keyword>
<organism evidence="2 3">
    <name type="scientific">Aequorivita xiaoshiensis</name>
    <dbReference type="NCBI Taxonomy" id="2874476"/>
    <lineage>
        <taxon>Bacteria</taxon>
        <taxon>Pseudomonadati</taxon>
        <taxon>Bacteroidota</taxon>
        <taxon>Flavobacteriia</taxon>
        <taxon>Flavobacteriales</taxon>
        <taxon>Flavobacteriaceae</taxon>
        <taxon>Aequorivita</taxon>
    </lineage>
</organism>
<reference evidence="2" key="1">
    <citation type="submission" date="2021-09" db="EMBL/GenBank/DDBJ databases">
        <title>Genome of Aequorivita sp. strain F64183.</title>
        <authorList>
            <person name="Wang Y."/>
        </authorList>
    </citation>
    <scope>NUCLEOTIDE SEQUENCE</scope>
    <source>
        <strain evidence="2">F64183</strain>
    </source>
</reference>
<name>A0A9X1R2M2_9FLAO</name>
<proteinExistence type="predicted"/>